<reference evidence="1 2" key="1">
    <citation type="submission" date="2018-04" db="EMBL/GenBank/DDBJ databases">
        <title>The genome of golden apple snail Pomacea canaliculata provides insight into stress tolerance and invasive adaptation.</title>
        <authorList>
            <person name="Liu C."/>
            <person name="Liu B."/>
            <person name="Ren Y."/>
            <person name="Zhang Y."/>
            <person name="Wang H."/>
            <person name="Li S."/>
            <person name="Jiang F."/>
            <person name="Yin L."/>
            <person name="Zhang G."/>
            <person name="Qian W."/>
            <person name="Fan W."/>
        </authorList>
    </citation>
    <scope>NUCLEOTIDE SEQUENCE [LARGE SCALE GENOMIC DNA]</scope>
    <source>
        <strain evidence="1">SZHN2017</strain>
        <tissue evidence="1">Muscle</tissue>
    </source>
</reference>
<protein>
    <submittedName>
        <fullName evidence="1">Uncharacterized protein</fullName>
    </submittedName>
</protein>
<sequence length="206" mass="22599">MLSNQLGGSSGAGGALEELTGTVEEIQLVLEAEDRRTHERPEEFSKECIKMLSFAIARRNILSDSEITRDIHTFLHFTSAESCRPLIDGINSNIWYRAAHGTLGMVGGGGWRIDVNHSRHAHPFAETEALAAVSDVSAQRDEDLLRCQLLVKEAGGGRKHSQDCRLIHSHAPAIADYLPCGRQSLEAMGLNQSRALVLGKDYSYFA</sequence>
<proteinExistence type="predicted"/>
<keyword evidence="2" id="KW-1185">Reference proteome</keyword>
<dbReference type="EMBL" id="PZQS01000011">
    <property type="protein sequence ID" value="PVD21875.1"/>
    <property type="molecule type" value="Genomic_DNA"/>
</dbReference>
<dbReference type="AlphaFoldDB" id="A0A2T7NL36"/>
<dbReference type="Proteomes" id="UP000245119">
    <property type="component" value="Linkage Group LG11"/>
</dbReference>
<name>A0A2T7NL36_POMCA</name>
<organism evidence="1 2">
    <name type="scientific">Pomacea canaliculata</name>
    <name type="common">Golden apple snail</name>
    <dbReference type="NCBI Taxonomy" id="400727"/>
    <lineage>
        <taxon>Eukaryota</taxon>
        <taxon>Metazoa</taxon>
        <taxon>Spiralia</taxon>
        <taxon>Lophotrochozoa</taxon>
        <taxon>Mollusca</taxon>
        <taxon>Gastropoda</taxon>
        <taxon>Caenogastropoda</taxon>
        <taxon>Architaenioglossa</taxon>
        <taxon>Ampullarioidea</taxon>
        <taxon>Ampullariidae</taxon>
        <taxon>Pomacea</taxon>
    </lineage>
</organism>
<evidence type="ECO:0000313" key="2">
    <source>
        <dbReference type="Proteomes" id="UP000245119"/>
    </source>
</evidence>
<accession>A0A2T7NL36</accession>
<comment type="caution">
    <text evidence="1">The sequence shown here is derived from an EMBL/GenBank/DDBJ whole genome shotgun (WGS) entry which is preliminary data.</text>
</comment>
<evidence type="ECO:0000313" key="1">
    <source>
        <dbReference type="EMBL" id="PVD21875.1"/>
    </source>
</evidence>
<gene>
    <name evidence="1" type="ORF">C0Q70_17678</name>
</gene>